<dbReference type="AlphaFoldDB" id="A0A6A6H9E3"/>
<dbReference type="GO" id="GO:0016787">
    <property type="term" value="F:hydrolase activity"/>
    <property type="evidence" value="ECO:0007669"/>
    <property type="project" value="UniProtKB-KW"/>
</dbReference>
<dbReference type="PANTHER" id="PTHR43194:SF4">
    <property type="entry name" value="AB HYDROLASE-1 DOMAIN-CONTAINING PROTEIN"/>
    <property type="match status" value="1"/>
</dbReference>
<dbReference type="InterPro" id="IPR029058">
    <property type="entry name" value="AB_hydrolase_fold"/>
</dbReference>
<feature type="domain" description="AB hydrolase-1" evidence="2">
    <location>
        <begin position="69"/>
        <end position="236"/>
    </location>
</feature>
<proteinExistence type="predicted"/>
<sequence>MPFLLGICIGLPYFGAGTNASEPIEFPSSRTYFYVGGHYLSDGTDSDVYTDQMYVERLTPVAGTSRSEPIIFIHGQAQTGTNWLNTPDGREGWASWFLRHGYEVYIVDQPQRGRSPYMPGDGTLATYSAEQISELFTGVQHYDQWPQAHLHTQWPGAGQKGDPIFDQFYASQIQFQNDSTEVQRINQAGGAALLDRVGAAHIIAHSQAGPLGFLIADARPDLVKSMVLLEPQGPPFQQRIISNSTAIVLPYGLTSIPLTYDPPVSNQTTVHLPFEDHAPAAPGLTDCLLQSSPPKRLDHLAGVPMLIVTSEASFHAGFDYCTVKYLQQGGVDAQYYNLSEAGIHGNAHFFFMEKNNLEIATHVRKWIDDPSLRVSSL</sequence>
<evidence type="ECO:0000256" key="1">
    <source>
        <dbReference type="SAM" id="SignalP"/>
    </source>
</evidence>
<name>A0A6A6H9E3_VIRVR</name>
<evidence type="ECO:0000313" key="3">
    <source>
        <dbReference type="EMBL" id="KAF2234675.1"/>
    </source>
</evidence>
<dbReference type="Proteomes" id="UP000800092">
    <property type="component" value="Unassembled WGS sequence"/>
</dbReference>
<dbReference type="SUPFAM" id="SSF53474">
    <property type="entry name" value="alpha/beta-Hydrolases"/>
    <property type="match status" value="1"/>
</dbReference>
<keyword evidence="4" id="KW-1185">Reference proteome</keyword>
<dbReference type="Pfam" id="PF00561">
    <property type="entry name" value="Abhydrolase_1"/>
    <property type="match status" value="1"/>
</dbReference>
<evidence type="ECO:0000313" key="4">
    <source>
        <dbReference type="Proteomes" id="UP000800092"/>
    </source>
</evidence>
<accession>A0A6A6H9E3</accession>
<evidence type="ECO:0000259" key="2">
    <source>
        <dbReference type="Pfam" id="PF00561"/>
    </source>
</evidence>
<keyword evidence="3" id="KW-0378">Hydrolase</keyword>
<organism evidence="3 4">
    <name type="scientific">Viridothelium virens</name>
    <name type="common">Speckled blister lichen</name>
    <name type="synonym">Trypethelium virens</name>
    <dbReference type="NCBI Taxonomy" id="1048519"/>
    <lineage>
        <taxon>Eukaryota</taxon>
        <taxon>Fungi</taxon>
        <taxon>Dikarya</taxon>
        <taxon>Ascomycota</taxon>
        <taxon>Pezizomycotina</taxon>
        <taxon>Dothideomycetes</taxon>
        <taxon>Dothideomycetes incertae sedis</taxon>
        <taxon>Trypetheliales</taxon>
        <taxon>Trypetheliaceae</taxon>
        <taxon>Viridothelium</taxon>
    </lineage>
</organism>
<feature type="signal peptide" evidence="1">
    <location>
        <begin position="1"/>
        <end position="20"/>
    </location>
</feature>
<dbReference type="InterPro" id="IPR000073">
    <property type="entry name" value="AB_hydrolase_1"/>
</dbReference>
<dbReference type="InterPro" id="IPR050228">
    <property type="entry name" value="Carboxylesterase_BioH"/>
</dbReference>
<gene>
    <name evidence="3" type="ORF">EV356DRAFT_446271</name>
</gene>
<dbReference type="Gene3D" id="3.40.50.1820">
    <property type="entry name" value="alpha/beta hydrolase"/>
    <property type="match status" value="1"/>
</dbReference>
<dbReference type="EMBL" id="ML991797">
    <property type="protein sequence ID" value="KAF2234675.1"/>
    <property type="molecule type" value="Genomic_DNA"/>
</dbReference>
<dbReference type="CDD" id="cd12809">
    <property type="entry name" value="Esterase_713_like-2"/>
    <property type="match status" value="1"/>
</dbReference>
<dbReference type="PANTHER" id="PTHR43194">
    <property type="entry name" value="HYDROLASE ALPHA/BETA FOLD FAMILY"/>
    <property type="match status" value="1"/>
</dbReference>
<protein>
    <submittedName>
        <fullName evidence="3">Alpha/beta-hydrolase</fullName>
    </submittedName>
</protein>
<reference evidence="3" key="1">
    <citation type="journal article" date="2020" name="Stud. Mycol.">
        <title>101 Dothideomycetes genomes: a test case for predicting lifestyles and emergence of pathogens.</title>
        <authorList>
            <person name="Haridas S."/>
            <person name="Albert R."/>
            <person name="Binder M."/>
            <person name="Bloem J."/>
            <person name="Labutti K."/>
            <person name="Salamov A."/>
            <person name="Andreopoulos B."/>
            <person name="Baker S."/>
            <person name="Barry K."/>
            <person name="Bills G."/>
            <person name="Bluhm B."/>
            <person name="Cannon C."/>
            <person name="Castanera R."/>
            <person name="Culley D."/>
            <person name="Daum C."/>
            <person name="Ezra D."/>
            <person name="Gonzalez J."/>
            <person name="Henrissat B."/>
            <person name="Kuo A."/>
            <person name="Liang C."/>
            <person name="Lipzen A."/>
            <person name="Lutzoni F."/>
            <person name="Magnuson J."/>
            <person name="Mondo S."/>
            <person name="Nolan M."/>
            <person name="Ohm R."/>
            <person name="Pangilinan J."/>
            <person name="Park H.-J."/>
            <person name="Ramirez L."/>
            <person name="Alfaro M."/>
            <person name="Sun H."/>
            <person name="Tritt A."/>
            <person name="Yoshinaga Y."/>
            <person name="Zwiers L.-H."/>
            <person name="Turgeon B."/>
            <person name="Goodwin S."/>
            <person name="Spatafora J."/>
            <person name="Crous P."/>
            <person name="Grigoriev I."/>
        </authorList>
    </citation>
    <scope>NUCLEOTIDE SEQUENCE</scope>
    <source>
        <strain evidence="3">Tuck. ex Michener</strain>
    </source>
</reference>
<keyword evidence="1" id="KW-0732">Signal</keyword>
<feature type="chain" id="PRO_5025342389" evidence="1">
    <location>
        <begin position="21"/>
        <end position="377"/>
    </location>
</feature>
<dbReference type="OrthoDB" id="9978720at2759"/>